<protein>
    <submittedName>
        <fullName evidence="2">Uncharacterized protein</fullName>
    </submittedName>
</protein>
<evidence type="ECO:0000256" key="1">
    <source>
        <dbReference type="SAM" id="Phobius"/>
    </source>
</evidence>
<gene>
    <name evidence="2" type="ORF">ABUH87_08800</name>
</gene>
<keyword evidence="1" id="KW-1133">Transmembrane helix</keyword>
<proteinExistence type="predicted"/>
<feature type="transmembrane region" description="Helical" evidence="1">
    <location>
        <begin position="93"/>
        <end position="119"/>
    </location>
</feature>
<organism evidence="2 3">
    <name type="scientific">Novosphingobium rhizovicinum</name>
    <dbReference type="NCBI Taxonomy" id="3228928"/>
    <lineage>
        <taxon>Bacteria</taxon>
        <taxon>Pseudomonadati</taxon>
        <taxon>Pseudomonadota</taxon>
        <taxon>Alphaproteobacteria</taxon>
        <taxon>Sphingomonadales</taxon>
        <taxon>Sphingomonadaceae</taxon>
        <taxon>Novosphingobium</taxon>
    </lineage>
</organism>
<keyword evidence="1" id="KW-0812">Transmembrane</keyword>
<name>A0ABV3RBR7_9SPHN</name>
<evidence type="ECO:0000313" key="3">
    <source>
        <dbReference type="Proteomes" id="UP001556118"/>
    </source>
</evidence>
<sequence>MLTDLAHGGHWQGNLEAALDNPAFLPIKYTSHVARNAVFAVLLYRVTTGWMSPQRALIFGATVALLDLLTTSIRITAVYLLIMVMLLMKHPPLRMVAVGGVSLWALSAFSAMGPSFAAWRRRTATR</sequence>
<keyword evidence="1" id="KW-0472">Membrane</keyword>
<accession>A0ABV3RBR7</accession>
<keyword evidence="3" id="KW-1185">Reference proteome</keyword>
<evidence type="ECO:0000313" key="2">
    <source>
        <dbReference type="EMBL" id="MEW9855267.1"/>
    </source>
</evidence>
<dbReference type="Proteomes" id="UP001556118">
    <property type="component" value="Unassembled WGS sequence"/>
</dbReference>
<reference evidence="2 3" key="1">
    <citation type="submission" date="2024-06" db="EMBL/GenBank/DDBJ databases">
        <title>Novosphingobium rhizovicinus M1R2S20.</title>
        <authorList>
            <person name="Sun J.-Q."/>
        </authorList>
    </citation>
    <scope>NUCLEOTIDE SEQUENCE [LARGE SCALE GENOMIC DNA]</scope>
    <source>
        <strain evidence="2 3">M1R2S20</strain>
    </source>
</reference>
<dbReference type="RefSeq" id="WP_367772602.1">
    <property type="nucleotide sequence ID" value="NZ_JBFNXR010000031.1"/>
</dbReference>
<dbReference type="EMBL" id="JBFNXR010000031">
    <property type="protein sequence ID" value="MEW9855267.1"/>
    <property type="molecule type" value="Genomic_DNA"/>
</dbReference>
<comment type="caution">
    <text evidence="2">The sequence shown here is derived from an EMBL/GenBank/DDBJ whole genome shotgun (WGS) entry which is preliminary data.</text>
</comment>
<feature type="transmembrane region" description="Helical" evidence="1">
    <location>
        <begin position="56"/>
        <end position="87"/>
    </location>
</feature>